<organism evidence="3 4">
    <name type="scientific">Ostreobium quekettii</name>
    <dbReference type="NCBI Taxonomy" id="121088"/>
    <lineage>
        <taxon>Eukaryota</taxon>
        <taxon>Viridiplantae</taxon>
        <taxon>Chlorophyta</taxon>
        <taxon>core chlorophytes</taxon>
        <taxon>Ulvophyceae</taxon>
        <taxon>TCBD clade</taxon>
        <taxon>Bryopsidales</taxon>
        <taxon>Ostreobineae</taxon>
        <taxon>Ostreobiaceae</taxon>
        <taxon>Ostreobium</taxon>
    </lineage>
</organism>
<feature type="compositionally biased region" description="Gly residues" evidence="1">
    <location>
        <begin position="748"/>
        <end position="758"/>
    </location>
</feature>
<dbReference type="InterPro" id="IPR029052">
    <property type="entry name" value="Metallo-depent_PP-like"/>
</dbReference>
<dbReference type="GO" id="GO:0016020">
    <property type="term" value="C:membrane"/>
    <property type="evidence" value="ECO:0007669"/>
    <property type="project" value="TreeGrafter"/>
</dbReference>
<evidence type="ECO:0000313" key="4">
    <source>
        <dbReference type="Proteomes" id="UP000708148"/>
    </source>
</evidence>
<feature type="region of interest" description="Disordered" evidence="1">
    <location>
        <begin position="583"/>
        <end position="605"/>
    </location>
</feature>
<dbReference type="AlphaFoldDB" id="A0A8S1J361"/>
<dbReference type="InterPro" id="IPR018946">
    <property type="entry name" value="PhoD-like_MPP"/>
</dbReference>
<dbReference type="PANTHER" id="PTHR46689">
    <property type="entry name" value="MEMBRANE PROTEIN, PUTATIVE-RELATED"/>
    <property type="match status" value="1"/>
</dbReference>
<dbReference type="InterPro" id="IPR038607">
    <property type="entry name" value="PhoD-like_sf"/>
</dbReference>
<dbReference type="InterPro" id="IPR043904">
    <property type="entry name" value="PhoD_2-like"/>
</dbReference>
<dbReference type="SUPFAM" id="SSF56300">
    <property type="entry name" value="Metallo-dependent phosphatases"/>
    <property type="match status" value="1"/>
</dbReference>
<proteinExistence type="predicted"/>
<dbReference type="Pfam" id="PF19050">
    <property type="entry name" value="PhoD_2"/>
    <property type="match status" value="2"/>
</dbReference>
<dbReference type="EMBL" id="CAJHUC010001189">
    <property type="protein sequence ID" value="CAD7700165.1"/>
    <property type="molecule type" value="Genomic_DNA"/>
</dbReference>
<evidence type="ECO:0000259" key="2">
    <source>
        <dbReference type="Pfam" id="PF19050"/>
    </source>
</evidence>
<keyword evidence="4" id="KW-1185">Reference proteome</keyword>
<feature type="compositionally biased region" description="Basic and acidic residues" evidence="1">
    <location>
        <begin position="688"/>
        <end position="710"/>
    </location>
</feature>
<dbReference type="CDD" id="cd07389">
    <property type="entry name" value="MPP_PhoD"/>
    <property type="match status" value="1"/>
</dbReference>
<feature type="domain" description="PhoD-like phosphatase" evidence="2">
    <location>
        <begin position="106"/>
        <end position="371"/>
    </location>
</feature>
<feature type="region of interest" description="Disordered" evidence="1">
    <location>
        <begin position="650"/>
        <end position="807"/>
    </location>
</feature>
<accession>A0A8S1J361</accession>
<dbReference type="Gene3D" id="3.60.21.70">
    <property type="entry name" value="PhoD-like phosphatase"/>
    <property type="match status" value="1"/>
</dbReference>
<dbReference type="PANTHER" id="PTHR46689:SF1">
    <property type="entry name" value="PHOD-LIKE PHOSPHATASE DOMAIN-CONTAINING PROTEIN"/>
    <property type="match status" value="1"/>
</dbReference>
<name>A0A8S1J361_9CHLO</name>
<gene>
    <name evidence="3" type="ORF">OSTQU699_LOCUS5524</name>
</gene>
<feature type="domain" description="PhoD-like phosphatase" evidence="2">
    <location>
        <begin position="382"/>
        <end position="550"/>
    </location>
</feature>
<evidence type="ECO:0000313" key="3">
    <source>
        <dbReference type="EMBL" id="CAD7700165.1"/>
    </source>
</evidence>
<feature type="compositionally biased region" description="Low complexity" evidence="1">
    <location>
        <begin position="588"/>
        <end position="599"/>
    </location>
</feature>
<comment type="caution">
    <text evidence="3">The sequence shown here is derived from an EMBL/GenBank/DDBJ whole genome shotgun (WGS) entry which is preliminary data.</text>
</comment>
<evidence type="ECO:0000256" key="1">
    <source>
        <dbReference type="SAM" id="MobiDB-lite"/>
    </source>
</evidence>
<dbReference type="OrthoDB" id="9999821at2759"/>
<dbReference type="Proteomes" id="UP000708148">
    <property type="component" value="Unassembled WGS sequence"/>
</dbReference>
<reference evidence="3" key="1">
    <citation type="submission" date="2020-12" db="EMBL/GenBank/DDBJ databases">
        <authorList>
            <person name="Iha C."/>
        </authorList>
    </citation>
    <scope>NUCLEOTIDE SEQUENCE</scope>
</reference>
<feature type="compositionally biased region" description="Basic and acidic residues" evidence="1">
    <location>
        <begin position="719"/>
        <end position="739"/>
    </location>
</feature>
<feature type="compositionally biased region" description="Low complexity" evidence="1">
    <location>
        <begin position="653"/>
        <end position="669"/>
    </location>
</feature>
<sequence length="807" mass="89940">MLAPGSRKYAYTRPTCGPFLRYGNCDFTDPFSAQWTGSVLFICDTSVSATHPPALAYIDNNTERRLPGQIIETFMNYEFWRFDLMLRLSNQQRAIKYWVALDPACEVTLPRWEFFIPGSWDTWRWGAYSCSGFSLGVDEELWGGKDQPLWADLLQRHKANPIHALVGGGDQLYNDEVFEIPLVSEWLGIKGRGARHRAPFTEDMRAQVELFYFEHYCTHFMATGMREALAAIPNVMMWDDHDIFDGWGSYPDDLLCCPVFEGLYQAACKFYLLFQQHTSSRMVEAGEADLFAGCARKACGPHRAYCFVKMLGPDVALVGADTRAERSKRQVMSRETWDAVCRRLREVPACVRHVVVLFTVPIIYPKVPVSEGALEFLGRMNRFQAVHYILNKTGIFERIMAFDEPEPLDDLVDHWTATAHTKERARCVESLQRIAIERGVRVTFLSGDVHCAAVGRFYSNPKVQDLSTDPNFMPQIITSAIVNNPPPAMLVRMFQFFSHSRVGTINSRTREKMVRTFKAEHHAQNKILARRNWLEVEAYPGEAGALAFRLRVEENPKRMRDPPKVYTVCVPMLCGYGPNLRPDDRKGSSFTGGSPSSVSREPHDRVHTLRKLMSRSFGGGQTSSGTPLSDLIVEGVGIARRLAHPERIPIPEPAAEAGPPGPSGPALSLVKKSPRLSRDGEGSCAGGDVKREESGRKEAENEREREENEQRGASGDGRGACEEGEGRDAAGDGWRRTSTDDTEYGGFLEQGGEVGVAGVGLEDSGRLGARRRSDQGTPRVGDQGTGQDSPWISGEEPGEGTGRPPTV</sequence>
<protein>
    <recommendedName>
        <fullName evidence="2">PhoD-like phosphatase domain-containing protein</fullName>
    </recommendedName>
</protein>